<keyword evidence="4" id="KW-1185">Reference proteome</keyword>
<dbReference type="AlphaFoldDB" id="A0A0N4V404"/>
<dbReference type="EMBL" id="UXUI01007881">
    <property type="protein sequence ID" value="VDD89768.1"/>
    <property type="molecule type" value="Genomic_DNA"/>
</dbReference>
<evidence type="ECO:0000313" key="4">
    <source>
        <dbReference type="Proteomes" id="UP000274131"/>
    </source>
</evidence>
<feature type="region of interest" description="Disordered" evidence="2">
    <location>
        <begin position="83"/>
        <end position="106"/>
    </location>
</feature>
<feature type="compositionally biased region" description="Acidic residues" evidence="2">
    <location>
        <begin position="206"/>
        <end position="217"/>
    </location>
</feature>
<feature type="compositionally biased region" description="Low complexity" evidence="2">
    <location>
        <begin position="182"/>
        <end position="200"/>
    </location>
</feature>
<dbReference type="STRING" id="51028.A0A0N4V404"/>
<feature type="compositionally biased region" description="Basic and acidic residues" evidence="2">
    <location>
        <begin position="496"/>
        <end position="509"/>
    </location>
</feature>
<reference evidence="3 4" key="2">
    <citation type="submission" date="2018-10" db="EMBL/GenBank/DDBJ databases">
        <authorList>
            <consortium name="Pathogen Informatics"/>
        </authorList>
    </citation>
    <scope>NUCLEOTIDE SEQUENCE [LARGE SCALE GENOMIC DNA]</scope>
</reference>
<feature type="compositionally biased region" description="Polar residues" evidence="2">
    <location>
        <begin position="86"/>
        <end position="95"/>
    </location>
</feature>
<dbReference type="WBParaSite" id="EVEC_0000481101-mRNA-1">
    <property type="protein sequence ID" value="EVEC_0000481101-mRNA-1"/>
    <property type="gene ID" value="EVEC_0000481101"/>
</dbReference>
<evidence type="ECO:0000256" key="2">
    <source>
        <dbReference type="SAM" id="MobiDB-lite"/>
    </source>
</evidence>
<feature type="compositionally biased region" description="Basic and acidic residues" evidence="2">
    <location>
        <begin position="467"/>
        <end position="488"/>
    </location>
</feature>
<evidence type="ECO:0000313" key="3">
    <source>
        <dbReference type="EMBL" id="VDD89768.1"/>
    </source>
</evidence>
<feature type="compositionally biased region" description="Basic and acidic residues" evidence="2">
    <location>
        <begin position="372"/>
        <end position="390"/>
    </location>
</feature>
<feature type="compositionally biased region" description="Polar residues" evidence="2">
    <location>
        <begin position="288"/>
        <end position="308"/>
    </location>
</feature>
<feature type="compositionally biased region" description="Basic and acidic residues" evidence="2">
    <location>
        <begin position="898"/>
        <end position="919"/>
    </location>
</feature>
<sequence>MLKDQFAALNKNCDRWTLAEDSSLCSLMDTLNTSLQAQLADATRRLEASEIEAVKAENKVSQLNNRVALCAVKQFIESRVSDDYPVNTTSNTPPKTRTRGDRQEEAVENVKEAVALGFKMIQEKFKRIDINAQDFEDVDDVSFLPEPVFEPYDPHLVRPLPFIIGTEEWAASPTAGLYEPTASVSEAPASSDVVVDVPSVTKDEGASEEGAEEEEGEQPAFLNPRLNGVDSLFTDSESDDESSAGSSPTQVSSRSANQFLRKPRKDRDGHSNLFPSGSSSEESDFDVTFNTVPGQKGFKSNENLAQQEFKNRLASLIVRPPGPLGGIKPKKKPEEEEVTSPKLESPKEENRTGKVKIGLFLAKARIRATGRRPPERHKDAARRAAAEKEGAQAIGAVSPFGEDEMVKNVLQNLLQQVHNEVRKRSGSEAEEELTLEEPPEKVRAVRKSSSSALMSLLGRRRTSSTKNTDDEVVRKKSTSKEPEKRGFDNRIPVALEKQKEEKASGERTSARKKRFSKEGRKVDEQKEELKEGEKNVAEKKAEKPAEKKRVGKGVNKLAEEYDRSEKVLADLTSEVTRPMAAQVDVKGIKKAVAEPKGEVGELTEEVKARGRENGEVRRKKEDTQKMKTAEGEKVETEKATSSDLGGKYHLEGESSSKSAEVAQGQDDAFLKTKDIFTLRLESLQLPAIEWKPYWSHKSKTEDFSLYAVNNETRLEAKRRSTCSLFVEKRKSFFESLSGSTSVRNGKFGPKHSHGSLALRGEAGSVKIKKNGEESLGREVLKDSSYVELLQPSDEESPKDVGLTGTAGEEKLSLFFDSDDDIFKKTSSTTEEIVAEEVPTASVANSEEAGGEAAHPEVVPREPLNKFDPKPTPAPRAVTQRIFDSDSDDDLFKKSKTVTKAEESKDSTAKAGEKPFKSEKVVMKKQEVQLLKRHEKKGGLFEDSDSDNLFG</sequence>
<evidence type="ECO:0000313" key="5">
    <source>
        <dbReference type="WBParaSite" id="EVEC_0000481101-mRNA-1"/>
    </source>
</evidence>
<feature type="region of interest" description="Disordered" evidence="2">
    <location>
        <begin position="366"/>
        <end position="390"/>
    </location>
</feature>
<evidence type="ECO:0000256" key="1">
    <source>
        <dbReference type="SAM" id="Coils"/>
    </source>
</evidence>
<feature type="region of interest" description="Disordered" evidence="2">
    <location>
        <begin position="596"/>
        <end position="663"/>
    </location>
</feature>
<feature type="compositionally biased region" description="Basic and acidic residues" evidence="2">
    <location>
        <begin position="596"/>
        <end position="654"/>
    </location>
</feature>
<name>A0A0N4V404_ENTVE</name>
<organism evidence="5">
    <name type="scientific">Enterobius vermicularis</name>
    <name type="common">Human pinworm</name>
    <dbReference type="NCBI Taxonomy" id="51028"/>
    <lineage>
        <taxon>Eukaryota</taxon>
        <taxon>Metazoa</taxon>
        <taxon>Ecdysozoa</taxon>
        <taxon>Nematoda</taxon>
        <taxon>Chromadorea</taxon>
        <taxon>Rhabditida</taxon>
        <taxon>Spirurina</taxon>
        <taxon>Oxyuridomorpha</taxon>
        <taxon>Oxyuroidea</taxon>
        <taxon>Oxyuridae</taxon>
        <taxon>Enterobius</taxon>
    </lineage>
</organism>
<feature type="coiled-coil region" evidence="1">
    <location>
        <begin position="32"/>
        <end position="66"/>
    </location>
</feature>
<protein>
    <submittedName>
        <fullName evidence="5">CAP-ZIP_m domain-containing protein</fullName>
    </submittedName>
</protein>
<feature type="compositionally biased region" description="Acidic residues" evidence="2">
    <location>
        <begin position="941"/>
        <end position="950"/>
    </location>
</feature>
<reference evidence="5" key="1">
    <citation type="submission" date="2017-02" db="UniProtKB">
        <authorList>
            <consortium name="WormBaseParasite"/>
        </authorList>
    </citation>
    <scope>IDENTIFICATION</scope>
</reference>
<feature type="region of interest" description="Disordered" evidence="2">
    <location>
        <begin position="836"/>
        <end position="919"/>
    </location>
</feature>
<accession>A0A0N4V404</accession>
<dbReference type="OrthoDB" id="751084at2759"/>
<feature type="compositionally biased region" description="Acidic residues" evidence="2">
    <location>
        <begin position="428"/>
        <end position="437"/>
    </location>
</feature>
<gene>
    <name evidence="3" type="ORF">EVEC_LOCUS4519</name>
</gene>
<feature type="region of interest" description="Disordered" evidence="2">
    <location>
        <begin position="182"/>
        <end position="351"/>
    </location>
</feature>
<feature type="compositionally biased region" description="Polar residues" evidence="2">
    <location>
        <begin position="248"/>
        <end position="258"/>
    </location>
</feature>
<dbReference type="Proteomes" id="UP000274131">
    <property type="component" value="Unassembled WGS sequence"/>
</dbReference>
<feature type="compositionally biased region" description="Basic and acidic residues" evidence="2">
    <location>
        <begin position="516"/>
        <end position="548"/>
    </location>
</feature>
<feature type="region of interest" description="Disordered" evidence="2">
    <location>
        <begin position="931"/>
        <end position="950"/>
    </location>
</feature>
<proteinExistence type="predicted"/>
<feature type="region of interest" description="Disordered" evidence="2">
    <location>
        <begin position="420"/>
        <end position="555"/>
    </location>
</feature>
<keyword evidence="1" id="KW-0175">Coiled coil</keyword>
<feature type="compositionally biased region" description="Basic and acidic residues" evidence="2">
    <location>
        <begin position="853"/>
        <end position="868"/>
    </location>
</feature>